<sequence>MTKISIIIPNYNGASWLSDCLKSIVASAQNCPKLLIETILVDNNSSDNSREIFHKIGQKHPLLHPHFLKLDQNFGFAAAVNQGIEISKHPLLFVLNNDIRLSSNWFNHLVDSMNKYPDFSVYYALVLNKKGTKIESSGLKYFMSGKCLNLNNNQNNTYKKRLAGFGPIWGAPASAVIYKKSALKQVGLFDPRFFAYIEDVDLAYRLAKSNHKTLYIPTSYSYHLGGATSSKMGNLRAKMTYRNWHYLILKNYSPNDIIQNLPGIFLERLRNLKYFFQSTPKLSFPFEFIRVHFQICRFFFTNLLKSTL</sequence>
<accession>A0A0G0LBL2</accession>
<comment type="caution">
    <text evidence="5">The sequence shown here is derived from an EMBL/GenBank/DDBJ whole genome shotgun (WGS) entry which is preliminary data.</text>
</comment>
<name>A0A0G0LBL2_9BACT</name>
<feature type="domain" description="Glycosyltransferase 2-like" evidence="4">
    <location>
        <begin position="5"/>
        <end position="186"/>
    </location>
</feature>
<dbReference type="Proteomes" id="UP000034231">
    <property type="component" value="Unassembled WGS sequence"/>
</dbReference>
<comment type="similarity">
    <text evidence="1">Belongs to the glycosyltransferase 2 family.</text>
</comment>
<dbReference type="GO" id="GO:0016757">
    <property type="term" value="F:glycosyltransferase activity"/>
    <property type="evidence" value="ECO:0007669"/>
    <property type="project" value="UniProtKB-KW"/>
</dbReference>
<dbReference type="Gene3D" id="3.90.550.10">
    <property type="entry name" value="Spore Coat Polysaccharide Biosynthesis Protein SpsA, Chain A"/>
    <property type="match status" value="1"/>
</dbReference>
<keyword evidence="2" id="KW-0328">Glycosyltransferase</keyword>
<dbReference type="CDD" id="cd04186">
    <property type="entry name" value="GT_2_like_c"/>
    <property type="match status" value="1"/>
</dbReference>
<dbReference type="Pfam" id="PF00535">
    <property type="entry name" value="Glycos_transf_2"/>
    <property type="match status" value="1"/>
</dbReference>
<evidence type="ECO:0000256" key="3">
    <source>
        <dbReference type="ARBA" id="ARBA00022679"/>
    </source>
</evidence>
<dbReference type="PANTHER" id="PTHR43179">
    <property type="entry name" value="RHAMNOSYLTRANSFERASE WBBL"/>
    <property type="match status" value="1"/>
</dbReference>
<reference evidence="5 6" key="1">
    <citation type="journal article" date="2015" name="Nature">
        <title>rRNA introns, odd ribosomes, and small enigmatic genomes across a large radiation of phyla.</title>
        <authorList>
            <person name="Brown C.T."/>
            <person name="Hug L.A."/>
            <person name="Thomas B.C."/>
            <person name="Sharon I."/>
            <person name="Castelle C.J."/>
            <person name="Singh A."/>
            <person name="Wilkins M.J."/>
            <person name="Williams K.H."/>
            <person name="Banfield J.F."/>
        </authorList>
    </citation>
    <scope>NUCLEOTIDE SEQUENCE [LARGE SCALE GENOMIC DNA]</scope>
</reference>
<gene>
    <name evidence="5" type="ORF">US68_C0009G0021</name>
</gene>
<dbReference type="EMBL" id="LBTX01000009">
    <property type="protein sequence ID" value="KKQ50066.1"/>
    <property type="molecule type" value="Genomic_DNA"/>
</dbReference>
<dbReference type="SUPFAM" id="SSF53448">
    <property type="entry name" value="Nucleotide-diphospho-sugar transferases"/>
    <property type="match status" value="1"/>
</dbReference>
<dbReference type="PANTHER" id="PTHR43179:SF12">
    <property type="entry name" value="GALACTOFURANOSYLTRANSFERASE GLFT2"/>
    <property type="match status" value="1"/>
</dbReference>
<dbReference type="InterPro" id="IPR001173">
    <property type="entry name" value="Glyco_trans_2-like"/>
</dbReference>
<keyword evidence="3 5" id="KW-0808">Transferase</keyword>
<protein>
    <submittedName>
        <fullName evidence="5">Glycosyltransferase-like protein, family 2</fullName>
    </submittedName>
</protein>
<evidence type="ECO:0000256" key="1">
    <source>
        <dbReference type="ARBA" id="ARBA00006739"/>
    </source>
</evidence>
<evidence type="ECO:0000259" key="4">
    <source>
        <dbReference type="Pfam" id="PF00535"/>
    </source>
</evidence>
<evidence type="ECO:0000256" key="2">
    <source>
        <dbReference type="ARBA" id="ARBA00022676"/>
    </source>
</evidence>
<organism evidence="5 6">
    <name type="scientific">Candidatus Shapirobacteria bacterium GW2011_GWE1_38_10</name>
    <dbReference type="NCBI Taxonomy" id="1618488"/>
    <lineage>
        <taxon>Bacteria</taxon>
        <taxon>Candidatus Shapironibacteriota</taxon>
    </lineage>
</organism>
<proteinExistence type="inferred from homology"/>
<evidence type="ECO:0000313" key="5">
    <source>
        <dbReference type="EMBL" id="KKQ50066.1"/>
    </source>
</evidence>
<dbReference type="InterPro" id="IPR029044">
    <property type="entry name" value="Nucleotide-diphossugar_trans"/>
</dbReference>
<dbReference type="AlphaFoldDB" id="A0A0G0LBL2"/>
<evidence type="ECO:0000313" key="6">
    <source>
        <dbReference type="Proteomes" id="UP000034231"/>
    </source>
</evidence>